<dbReference type="InterPro" id="IPR002818">
    <property type="entry name" value="DJ-1/PfpI"/>
</dbReference>
<dbReference type="EMBL" id="CP011005">
    <property type="protein sequence ID" value="AJT42144.1"/>
    <property type="molecule type" value="Genomic_DNA"/>
</dbReference>
<dbReference type="Gene3D" id="1.10.10.60">
    <property type="entry name" value="Homeodomain-like"/>
    <property type="match status" value="1"/>
</dbReference>
<reference evidence="4 5" key="1">
    <citation type="journal article" date="2015" name="Genome Announc.">
        <title>Complete Genome Sequencing of Protease-Producing Novel Arthrobacter sp. Strain IHBB 11108 Using PacBio Single-Molecule Real-Time Sequencing Technology.</title>
        <authorList>
            <person name="Kiran S."/>
            <person name="Swarnkar M.K."/>
            <person name="Pal M."/>
            <person name="Thakur R."/>
            <person name="Tewari R."/>
            <person name="Singh A.K."/>
            <person name="Gulati A."/>
        </authorList>
    </citation>
    <scope>NUCLEOTIDE SEQUENCE [LARGE SCALE GENOMIC DNA]</scope>
    <source>
        <strain evidence="4 5">IHBB 11108</strain>
    </source>
</reference>
<dbReference type="PROSITE" id="PS01124">
    <property type="entry name" value="HTH_ARAC_FAMILY_2"/>
    <property type="match status" value="1"/>
</dbReference>
<evidence type="ECO:0000313" key="5">
    <source>
        <dbReference type="Proteomes" id="UP000061839"/>
    </source>
</evidence>
<dbReference type="RefSeq" id="WP_045075926.1">
    <property type="nucleotide sequence ID" value="NZ_CP011005.1"/>
</dbReference>
<dbReference type="Pfam" id="PF01965">
    <property type="entry name" value="DJ-1_PfpI"/>
    <property type="match status" value="1"/>
</dbReference>
<evidence type="ECO:0000256" key="1">
    <source>
        <dbReference type="ARBA" id="ARBA00023015"/>
    </source>
</evidence>
<dbReference type="SMART" id="SM00342">
    <property type="entry name" value="HTH_ARAC"/>
    <property type="match status" value="1"/>
</dbReference>
<dbReference type="Pfam" id="PF12833">
    <property type="entry name" value="HTH_18"/>
    <property type="match status" value="1"/>
</dbReference>
<dbReference type="InterPro" id="IPR052158">
    <property type="entry name" value="INH-QAR"/>
</dbReference>
<evidence type="ECO:0000256" key="2">
    <source>
        <dbReference type="ARBA" id="ARBA00023163"/>
    </source>
</evidence>
<dbReference type="GO" id="GO:0003700">
    <property type="term" value="F:DNA-binding transcription factor activity"/>
    <property type="evidence" value="ECO:0007669"/>
    <property type="project" value="InterPro"/>
</dbReference>
<dbReference type="HOGENOM" id="CLU_000445_59_0_11"/>
<dbReference type="Gene3D" id="3.40.50.880">
    <property type="match status" value="1"/>
</dbReference>
<evidence type="ECO:0000259" key="3">
    <source>
        <dbReference type="PROSITE" id="PS01124"/>
    </source>
</evidence>
<feature type="domain" description="HTH araC/xylS-type" evidence="3">
    <location>
        <begin position="216"/>
        <end position="297"/>
    </location>
</feature>
<proteinExistence type="predicted"/>
<gene>
    <name evidence="4" type="ORF">UM93_12650</name>
</gene>
<dbReference type="KEGG" id="ari:UM93_12650"/>
<sequence>MTAIVIPLMDTVHLLDFAGPAQVFGDAARLGAKFSLHFVADAERPVNSAQGLALLPEAQWPELNTDDVILVPGGRALSLRTAAHLGVASTQRLIEHHQSGGRVASVCSGALSLGLAGLLDGRRCTTHHQLQTELAKSFPRAKVISDVLYTEDDGVLSSAGIASGIDLSLHLVAQQEGPALAARVARGMVMYTRRNGNAPQLSGILRHRAHLVDVVHQVQDLLDERFRERLLLAEIAQTVGISQRSLSRVFGQVIGLSPLRYQQMLRLEEAESLIQHGSTVEAAAGAVGFDDARMLRRLRARRAVSQLGGR</sequence>
<dbReference type="PANTHER" id="PTHR43130">
    <property type="entry name" value="ARAC-FAMILY TRANSCRIPTIONAL REGULATOR"/>
    <property type="match status" value="1"/>
</dbReference>
<dbReference type="Proteomes" id="UP000061839">
    <property type="component" value="Chromosome"/>
</dbReference>
<dbReference type="STRING" id="1618207.UM93_12650"/>
<dbReference type="AlphaFoldDB" id="A0A0D4C0S0"/>
<dbReference type="OrthoDB" id="3992151at2"/>
<dbReference type="InterPro" id="IPR029062">
    <property type="entry name" value="Class_I_gatase-like"/>
</dbReference>
<dbReference type="PATRIC" id="fig|1618207.4.peg.2565"/>
<dbReference type="InterPro" id="IPR018060">
    <property type="entry name" value="HTH_AraC"/>
</dbReference>
<dbReference type="PANTHER" id="PTHR43130:SF3">
    <property type="entry name" value="HTH-TYPE TRANSCRIPTIONAL REGULATOR RV1931C"/>
    <property type="match status" value="1"/>
</dbReference>
<dbReference type="GO" id="GO:0043565">
    <property type="term" value="F:sequence-specific DNA binding"/>
    <property type="evidence" value="ECO:0007669"/>
    <property type="project" value="InterPro"/>
</dbReference>
<keyword evidence="2" id="KW-0804">Transcription</keyword>
<keyword evidence="5" id="KW-1185">Reference proteome</keyword>
<organism evidence="4 5">
    <name type="scientific">Psychromicrobium lacuslunae</name>
    <dbReference type="NCBI Taxonomy" id="1618207"/>
    <lineage>
        <taxon>Bacteria</taxon>
        <taxon>Bacillati</taxon>
        <taxon>Actinomycetota</taxon>
        <taxon>Actinomycetes</taxon>
        <taxon>Micrococcales</taxon>
        <taxon>Micrococcaceae</taxon>
        <taxon>Psychromicrobium</taxon>
    </lineage>
</organism>
<accession>A0A0D4C0S0</accession>
<dbReference type="InterPro" id="IPR009057">
    <property type="entry name" value="Homeodomain-like_sf"/>
</dbReference>
<protein>
    <submittedName>
        <fullName evidence="4">AraC family transcriptional regulator</fullName>
    </submittedName>
</protein>
<keyword evidence="1" id="KW-0805">Transcription regulation</keyword>
<dbReference type="SUPFAM" id="SSF46689">
    <property type="entry name" value="Homeodomain-like"/>
    <property type="match status" value="1"/>
</dbReference>
<evidence type="ECO:0000313" key="4">
    <source>
        <dbReference type="EMBL" id="AJT42144.1"/>
    </source>
</evidence>
<dbReference type="SUPFAM" id="SSF52317">
    <property type="entry name" value="Class I glutamine amidotransferase-like"/>
    <property type="match status" value="1"/>
</dbReference>
<name>A0A0D4C0S0_9MICC</name>